<protein>
    <submittedName>
        <fullName evidence="2">Uncharacterized protein</fullName>
    </submittedName>
</protein>
<organism evidence="2 3">
    <name type="scientific">Fukomys damarensis</name>
    <name type="common">Damaraland mole rat</name>
    <name type="synonym">Cryptomys damarensis</name>
    <dbReference type="NCBI Taxonomy" id="885580"/>
    <lineage>
        <taxon>Eukaryota</taxon>
        <taxon>Metazoa</taxon>
        <taxon>Chordata</taxon>
        <taxon>Craniata</taxon>
        <taxon>Vertebrata</taxon>
        <taxon>Euteleostomi</taxon>
        <taxon>Mammalia</taxon>
        <taxon>Eutheria</taxon>
        <taxon>Euarchontoglires</taxon>
        <taxon>Glires</taxon>
        <taxon>Rodentia</taxon>
        <taxon>Hystricomorpha</taxon>
        <taxon>Bathyergidae</taxon>
        <taxon>Fukomys</taxon>
    </lineage>
</organism>
<evidence type="ECO:0000313" key="3">
    <source>
        <dbReference type="Proteomes" id="UP000028990"/>
    </source>
</evidence>
<evidence type="ECO:0000313" key="2">
    <source>
        <dbReference type="EMBL" id="KFO21857.1"/>
    </source>
</evidence>
<evidence type="ECO:0000256" key="1">
    <source>
        <dbReference type="SAM" id="MobiDB-lite"/>
    </source>
</evidence>
<dbReference type="EMBL" id="KN124268">
    <property type="protein sequence ID" value="KFO21857.1"/>
    <property type="molecule type" value="Genomic_DNA"/>
</dbReference>
<name>A0A091CTU8_FUKDA</name>
<keyword evidence="3" id="KW-1185">Reference proteome</keyword>
<dbReference type="Proteomes" id="UP000028990">
    <property type="component" value="Unassembled WGS sequence"/>
</dbReference>
<proteinExistence type="predicted"/>
<sequence>MRRGPGLLLRPDLRYPAQPPLVGENRLQASDDSHRPTDLRRVLRNYLRTGLLRSAWRFVRHLELRPSFGGSSSTGESNTEQWISAEPARSL</sequence>
<dbReference type="AlphaFoldDB" id="A0A091CTU8"/>
<gene>
    <name evidence="2" type="ORF">H920_16741</name>
</gene>
<feature type="region of interest" description="Disordered" evidence="1">
    <location>
        <begin position="1"/>
        <end position="35"/>
    </location>
</feature>
<accession>A0A091CTU8</accession>
<feature type="compositionally biased region" description="Low complexity" evidence="1">
    <location>
        <begin position="67"/>
        <end position="77"/>
    </location>
</feature>
<reference evidence="2 3" key="1">
    <citation type="submission" date="2013-11" db="EMBL/GenBank/DDBJ databases">
        <title>The Damaraland mole rat (Fukomys damarensis) genome and evolution of African mole rats.</title>
        <authorList>
            <person name="Gladyshev V.N."/>
            <person name="Fang X."/>
        </authorList>
    </citation>
    <scope>NUCLEOTIDE SEQUENCE [LARGE SCALE GENOMIC DNA]</scope>
    <source>
        <tissue evidence="2">Liver</tissue>
    </source>
</reference>
<feature type="region of interest" description="Disordered" evidence="1">
    <location>
        <begin position="66"/>
        <end position="91"/>
    </location>
</feature>
<feature type="compositionally biased region" description="Low complexity" evidence="1">
    <location>
        <begin position="1"/>
        <end position="10"/>
    </location>
</feature>